<dbReference type="RefSeq" id="WP_137263665.1">
    <property type="nucleotide sequence ID" value="NZ_SZQL01000022.1"/>
</dbReference>
<organism evidence="12 13">
    <name type="scientific">Ilyomonas limi</name>
    <dbReference type="NCBI Taxonomy" id="2575867"/>
    <lineage>
        <taxon>Bacteria</taxon>
        <taxon>Pseudomonadati</taxon>
        <taxon>Bacteroidota</taxon>
        <taxon>Chitinophagia</taxon>
        <taxon>Chitinophagales</taxon>
        <taxon>Chitinophagaceae</taxon>
        <taxon>Ilyomonas</taxon>
    </lineage>
</organism>
<reference evidence="12 13" key="1">
    <citation type="submission" date="2019-05" db="EMBL/GenBank/DDBJ databases">
        <title>Panacibacter sp. strain 17mud1-8 Genome sequencing and assembly.</title>
        <authorList>
            <person name="Chhetri G."/>
        </authorList>
    </citation>
    <scope>NUCLEOTIDE SEQUENCE [LARGE SCALE GENOMIC DNA]</scope>
    <source>
        <strain evidence="12 13">17mud1-8</strain>
    </source>
</reference>
<comment type="subcellular location">
    <subcellularLocation>
        <location evidence="1 8">Cell outer membrane</location>
        <topology evidence="1 8">Multi-pass membrane protein</topology>
    </subcellularLocation>
</comment>
<feature type="domain" description="TonB-dependent receptor-like beta-barrel" evidence="10">
    <location>
        <begin position="410"/>
        <end position="906"/>
    </location>
</feature>
<keyword evidence="7 8" id="KW-0998">Cell outer membrane</keyword>
<keyword evidence="4 8" id="KW-0812">Transmembrane</keyword>
<dbReference type="GO" id="GO:0009279">
    <property type="term" value="C:cell outer membrane"/>
    <property type="evidence" value="ECO:0007669"/>
    <property type="project" value="UniProtKB-SubCell"/>
</dbReference>
<dbReference type="InterPro" id="IPR023997">
    <property type="entry name" value="TonB-dep_OMP_SusC/RagA_CS"/>
</dbReference>
<protein>
    <submittedName>
        <fullName evidence="12">TonB-dependent receptor</fullName>
    </submittedName>
</protein>
<dbReference type="InterPro" id="IPR036942">
    <property type="entry name" value="Beta-barrel_TonB_sf"/>
</dbReference>
<keyword evidence="3 8" id="KW-1134">Transmembrane beta strand</keyword>
<dbReference type="InterPro" id="IPR039426">
    <property type="entry name" value="TonB-dep_rcpt-like"/>
</dbReference>
<evidence type="ECO:0000259" key="10">
    <source>
        <dbReference type="Pfam" id="PF00593"/>
    </source>
</evidence>
<dbReference type="AlphaFoldDB" id="A0A4U3KSH6"/>
<dbReference type="InterPro" id="IPR012910">
    <property type="entry name" value="Plug_dom"/>
</dbReference>
<evidence type="ECO:0000256" key="5">
    <source>
        <dbReference type="ARBA" id="ARBA00023077"/>
    </source>
</evidence>
<dbReference type="Gene3D" id="2.40.170.20">
    <property type="entry name" value="TonB-dependent receptor, beta-barrel domain"/>
    <property type="match status" value="1"/>
</dbReference>
<comment type="caution">
    <text evidence="12">The sequence shown here is derived from an EMBL/GenBank/DDBJ whole genome shotgun (WGS) entry which is preliminary data.</text>
</comment>
<keyword evidence="2 8" id="KW-0813">Transport</keyword>
<dbReference type="PROSITE" id="PS52016">
    <property type="entry name" value="TONB_DEPENDENT_REC_3"/>
    <property type="match status" value="1"/>
</dbReference>
<dbReference type="OrthoDB" id="9768177at2"/>
<gene>
    <name evidence="12" type="ORF">FC093_20400</name>
</gene>
<sequence>MKKKQLFYESNRNRRLLLMLLLTIVTCTGLLAQTQRVTGRVTSMVAPDSALAGISVQVKGTKTGTVTDNNGNFAINVAANGVLVFSGVGYTTQEVPVNNRSTINVQLAADVQSLQQVVVVGYGTQRRRDLTGSVASVSAAQIEKVPVTSVDQALQGRAAGVQIVNNDAAPGGNISVLIRGIGSLAGGGNSPLYVVDGYPVTGGINNLNPNDIATIDILKDASATAIYGIRAANGVVIITTKRGKAGGVQVAVDAYEAFQSTPKKYKVLNAEQWATLANEVADADSLHNFQELPIWRTPSALTNVDWQDALYRTGLTQNYSIGIRGGSDKVQAASSLGYYNQKGIVEGSYFKRYTLSLNLDYTPFKWLKSSTNAKYAYQDANNPFGTGSLVQLTQLPPTLDSGNKLTSQIKDANGNYGFYNPKSTYVAKYGNPLYSIETNQYKNITNFLLANSSLEVMIVDGLRIKTNGGVNFSNYSGSFFQPEDNRLNDQYNLGGPTTNPLYSQHLNQTFEWLWENTVSYDKTFGQHTINFVGGISAQKNTYTSMGGQGIPPNSVIRDLAQVTNLQLDQYGNGQVITTLASQFGRLTYKFADRYILTGTVRRDGSSKFDTGHQYGVFPSGAIAWRAKEESFFRDVKWLTDLKFRGSYGEVGNQATISPFQYQALFSTGLPASNSGNLGYPFEKLYQRGIAQTQPANPDLKWETDYQTDIGMDVTLLGGSLTFTMDWFKRKSKGFLLNLRAPAQTGYNYLTRNVGSMINKGFEFAASYNHNAGDFSYGALLTLTTIQNTLTSVTSGTDFVQNFGGLTIAGNGWTEFSRSYINGTVGEFYGYKSLGVFQTQAQIDELNAKAPQGYYWKPVTQPGDRYFADVTGDGQVNADDRVGLGSPLPKFFGGLNLDASYKAWDFNLYFYGTYGNKILNYQKSSLQSFQNRSFVGVENVSYEYYVNHWTPSNPSNVYSRVTYNDDAQGSNVPSSAWVEDGSFLKLKNLTIGYTLPVDVAKRFYMSKLRVYVSTQNLFTITKYSGLDPEIGIQGGNATQNGIDNGTYPSSRYFTIGLNVTF</sequence>
<dbReference type="SUPFAM" id="SSF49464">
    <property type="entry name" value="Carboxypeptidase regulatory domain-like"/>
    <property type="match status" value="1"/>
</dbReference>
<dbReference type="Pfam" id="PF13715">
    <property type="entry name" value="CarbopepD_reg_2"/>
    <property type="match status" value="1"/>
</dbReference>
<dbReference type="SUPFAM" id="SSF56935">
    <property type="entry name" value="Porins"/>
    <property type="match status" value="1"/>
</dbReference>
<evidence type="ECO:0000313" key="13">
    <source>
        <dbReference type="Proteomes" id="UP000305848"/>
    </source>
</evidence>
<name>A0A4U3KSH6_9BACT</name>
<dbReference type="NCBIfam" id="TIGR04057">
    <property type="entry name" value="SusC_RagA_signa"/>
    <property type="match status" value="1"/>
</dbReference>
<evidence type="ECO:0000256" key="1">
    <source>
        <dbReference type="ARBA" id="ARBA00004571"/>
    </source>
</evidence>
<dbReference type="InterPro" id="IPR023996">
    <property type="entry name" value="TonB-dep_OMP_SusC/RagA"/>
</dbReference>
<evidence type="ECO:0000256" key="6">
    <source>
        <dbReference type="ARBA" id="ARBA00023136"/>
    </source>
</evidence>
<dbReference type="Gene3D" id="2.60.40.1120">
    <property type="entry name" value="Carboxypeptidase-like, regulatory domain"/>
    <property type="match status" value="1"/>
</dbReference>
<keyword evidence="5 9" id="KW-0798">TonB box</keyword>
<dbReference type="Gene3D" id="2.170.130.10">
    <property type="entry name" value="TonB-dependent receptor, plug domain"/>
    <property type="match status" value="1"/>
</dbReference>
<feature type="domain" description="TonB-dependent receptor plug" evidence="11">
    <location>
        <begin position="127"/>
        <end position="235"/>
    </location>
</feature>
<dbReference type="Pfam" id="PF07715">
    <property type="entry name" value="Plug"/>
    <property type="match status" value="1"/>
</dbReference>
<comment type="similarity">
    <text evidence="8 9">Belongs to the TonB-dependent receptor family.</text>
</comment>
<evidence type="ECO:0000256" key="3">
    <source>
        <dbReference type="ARBA" id="ARBA00022452"/>
    </source>
</evidence>
<keyword evidence="12" id="KW-0675">Receptor</keyword>
<evidence type="ECO:0000256" key="9">
    <source>
        <dbReference type="RuleBase" id="RU003357"/>
    </source>
</evidence>
<evidence type="ECO:0000313" key="12">
    <source>
        <dbReference type="EMBL" id="TKK65318.1"/>
    </source>
</evidence>
<evidence type="ECO:0000259" key="11">
    <source>
        <dbReference type="Pfam" id="PF07715"/>
    </source>
</evidence>
<evidence type="ECO:0000256" key="8">
    <source>
        <dbReference type="PROSITE-ProRule" id="PRU01360"/>
    </source>
</evidence>
<dbReference type="Pfam" id="PF00593">
    <property type="entry name" value="TonB_dep_Rec_b-barrel"/>
    <property type="match status" value="1"/>
</dbReference>
<dbReference type="InterPro" id="IPR037066">
    <property type="entry name" value="Plug_dom_sf"/>
</dbReference>
<dbReference type="InterPro" id="IPR008969">
    <property type="entry name" value="CarboxyPept-like_regulatory"/>
</dbReference>
<dbReference type="EMBL" id="SZQL01000022">
    <property type="protein sequence ID" value="TKK65318.1"/>
    <property type="molecule type" value="Genomic_DNA"/>
</dbReference>
<dbReference type="FunFam" id="2.170.130.10:FF:000008">
    <property type="entry name" value="SusC/RagA family TonB-linked outer membrane protein"/>
    <property type="match status" value="1"/>
</dbReference>
<dbReference type="InterPro" id="IPR000531">
    <property type="entry name" value="Beta-barrel_TonB"/>
</dbReference>
<evidence type="ECO:0000256" key="4">
    <source>
        <dbReference type="ARBA" id="ARBA00022692"/>
    </source>
</evidence>
<dbReference type="Proteomes" id="UP000305848">
    <property type="component" value="Unassembled WGS sequence"/>
</dbReference>
<keyword evidence="6 8" id="KW-0472">Membrane</keyword>
<evidence type="ECO:0000256" key="2">
    <source>
        <dbReference type="ARBA" id="ARBA00022448"/>
    </source>
</evidence>
<accession>A0A4U3KSH6</accession>
<evidence type="ECO:0000256" key="7">
    <source>
        <dbReference type="ARBA" id="ARBA00023237"/>
    </source>
</evidence>
<proteinExistence type="inferred from homology"/>
<keyword evidence="13" id="KW-1185">Reference proteome</keyword>
<dbReference type="NCBIfam" id="TIGR04056">
    <property type="entry name" value="OMP_RagA_SusC"/>
    <property type="match status" value="1"/>
</dbReference>